<dbReference type="OrthoDB" id="512901at2"/>
<proteinExistence type="predicted"/>
<dbReference type="EMBL" id="PVWO01000406">
    <property type="protein sequence ID" value="PSB50257.1"/>
    <property type="molecule type" value="Genomic_DNA"/>
</dbReference>
<organism evidence="1 2">
    <name type="scientific">Chamaesiphon polymorphus CCALA 037</name>
    <dbReference type="NCBI Taxonomy" id="2107692"/>
    <lineage>
        <taxon>Bacteria</taxon>
        <taxon>Bacillati</taxon>
        <taxon>Cyanobacteriota</taxon>
        <taxon>Cyanophyceae</taxon>
        <taxon>Gomontiellales</taxon>
        <taxon>Chamaesiphonaceae</taxon>
        <taxon>Chamaesiphon</taxon>
    </lineage>
</organism>
<name>A0A2T1FZ39_9CYAN</name>
<gene>
    <name evidence="1" type="ORF">C7B77_22995</name>
</gene>
<sequence>MIYHISTAVNNPLHVSQVFAEILQGQSIPFPEHPGSYIALALDTHGTMIEFHPLGTTLIPGKIVNEAANHQPDPAALIYTANHTAISVPISIDRLNSIATREGWQMLYCRRGENYFDVIEFWVENQLLFELLPPEIVDKYLAFMSPESLVAAAQAAAAQPLIAA</sequence>
<evidence type="ECO:0000313" key="1">
    <source>
        <dbReference type="EMBL" id="PSB50257.1"/>
    </source>
</evidence>
<comment type="caution">
    <text evidence="1">The sequence shown here is derived from an EMBL/GenBank/DDBJ whole genome shotgun (WGS) entry which is preliminary data.</text>
</comment>
<reference evidence="1 2" key="1">
    <citation type="submission" date="2018-03" db="EMBL/GenBank/DDBJ databases">
        <title>The ancient ancestry and fast evolution of plastids.</title>
        <authorList>
            <person name="Moore K.R."/>
            <person name="Magnabosco C."/>
            <person name="Momper L."/>
            <person name="Gold D.A."/>
            <person name="Bosak T."/>
            <person name="Fournier G.P."/>
        </authorList>
    </citation>
    <scope>NUCLEOTIDE SEQUENCE [LARGE SCALE GENOMIC DNA]</scope>
    <source>
        <strain evidence="1 2">CCALA 037</strain>
    </source>
</reference>
<keyword evidence="2" id="KW-1185">Reference proteome</keyword>
<evidence type="ECO:0000313" key="2">
    <source>
        <dbReference type="Proteomes" id="UP000238937"/>
    </source>
</evidence>
<protein>
    <submittedName>
        <fullName evidence="1">Uncharacterized protein</fullName>
    </submittedName>
</protein>
<dbReference type="AlphaFoldDB" id="A0A2T1FZ39"/>
<accession>A0A2T1FZ39</accession>
<dbReference type="RefSeq" id="WP_106310410.1">
    <property type="nucleotide sequence ID" value="NZ_PVWO01000406.1"/>
</dbReference>
<dbReference type="Proteomes" id="UP000238937">
    <property type="component" value="Unassembled WGS sequence"/>
</dbReference>